<evidence type="ECO:0000256" key="10">
    <source>
        <dbReference type="ARBA" id="ARBA00023136"/>
    </source>
</evidence>
<dbReference type="Gene3D" id="3.30.565.10">
    <property type="entry name" value="Histidine kinase-like ATPase, C-terminal domain"/>
    <property type="match status" value="1"/>
</dbReference>
<dbReference type="InterPro" id="IPR003661">
    <property type="entry name" value="HisK_dim/P_dom"/>
</dbReference>
<dbReference type="SUPFAM" id="SSF158472">
    <property type="entry name" value="HAMP domain-like"/>
    <property type="match status" value="1"/>
</dbReference>
<feature type="domain" description="HAMP" evidence="13">
    <location>
        <begin position="180"/>
        <end position="233"/>
    </location>
</feature>
<dbReference type="PANTHER" id="PTHR45436:SF5">
    <property type="entry name" value="SENSOR HISTIDINE KINASE TRCS"/>
    <property type="match status" value="1"/>
</dbReference>
<dbReference type="InterPro" id="IPR004358">
    <property type="entry name" value="Sig_transdc_His_kin-like_C"/>
</dbReference>
<dbReference type="CDD" id="cd00082">
    <property type="entry name" value="HisKA"/>
    <property type="match status" value="1"/>
</dbReference>
<dbReference type="Pfam" id="PF02518">
    <property type="entry name" value="HATPase_c"/>
    <property type="match status" value="1"/>
</dbReference>
<proteinExistence type="predicted"/>
<reference evidence="14 15" key="1">
    <citation type="journal article" date="2015" name="Int. J. Syst. Evol. Microbiol.">
        <title>Flavisolibacter ginsenosidimutans sp. nov., with ginsenoside-converting activity isolated from soil used for cultivating ginseng.</title>
        <authorList>
            <person name="Zhao Y."/>
            <person name="Liu Q."/>
            <person name="Kang M.S."/>
            <person name="Jin F."/>
            <person name="Yu H."/>
            <person name="Im W.T."/>
        </authorList>
    </citation>
    <scope>NUCLEOTIDE SEQUENCE [LARGE SCALE GENOMIC DNA]</scope>
    <source>
        <strain evidence="14 15">Gsoil 636</strain>
    </source>
</reference>
<evidence type="ECO:0000313" key="14">
    <source>
        <dbReference type="EMBL" id="QEC56149.1"/>
    </source>
</evidence>
<dbReference type="KEGG" id="fgg:FSB75_09675"/>
<dbReference type="GO" id="GO:0000155">
    <property type="term" value="F:phosphorelay sensor kinase activity"/>
    <property type="evidence" value="ECO:0007669"/>
    <property type="project" value="InterPro"/>
</dbReference>
<evidence type="ECO:0000256" key="8">
    <source>
        <dbReference type="ARBA" id="ARBA00022989"/>
    </source>
</evidence>
<evidence type="ECO:0000256" key="3">
    <source>
        <dbReference type="ARBA" id="ARBA00012438"/>
    </source>
</evidence>
<dbReference type="InterPro" id="IPR036890">
    <property type="entry name" value="HATPase_C_sf"/>
</dbReference>
<keyword evidence="6 11" id="KW-0812">Transmembrane</keyword>
<evidence type="ECO:0000256" key="6">
    <source>
        <dbReference type="ARBA" id="ARBA00022692"/>
    </source>
</evidence>
<evidence type="ECO:0000256" key="5">
    <source>
        <dbReference type="ARBA" id="ARBA00022679"/>
    </source>
</evidence>
<dbReference type="RefSeq" id="WP_146786269.1">
    <property type="nucleotide sequence ID" value="NZ_BAABIO010000001.1"/>
</dbReference>
<dbReference type="SMART" id="SM00388">
    <property type="entry name" value="HisKA"/>
    <property type="match status" value="1"/>
</dbReference>
<dbReference type="PRINTS" id="PR00344">
    <property type="entry name" value="BCTRLSENSOR"/>
</dbReference>
<dbReference type="SUPFAM" id="SSF55874">
    <property type="entry name" value="ATPase domain of HSP90 chaperone/DNA topoisomerase II/histidine kinase"/>
    <property type="match status" value="1"/>
</dbReference>
<evidence type="ECO:0000256" key="2">
    <source>
        <dbReference type="ARBA" id="ARBA00004370"/>
    </source>
</evidence>
<dbReference type="CDD" id="cd00075">
    <property type="entry name" value="HATPase"/>
    <property type="match status" value="1"/>
</dbReference>
<keyword evidence="15" id="KW-1185">Reference proteome</keyword>
<dbReference type="OrthoDB" id="594725at2"/>
<name>A0A5B8UJ15_9BACT</name>
<evidence type="ECO:0000259" key="12">
    <source>
        <dbReference type="PROSITE" id="PS50109"/>
    </source>
</evidence>
<keyword evidence="4" id="KW-0597">Phosphoprotein</keyword>
<dbReference type="InterPro" id="IPR036097">
    <property type="entry name" value="HisK_dim/P_sf"/>
</dbReference>
<evidence type="ECO:0000313" key="15">
    <source>
        <dbReference type="Proteomes" id="UP000321204"/>
    </source>
</evidence>
<dbReference type="FunFam" id="1.10.287.130:FF:000001">
    <property type="entry name" value="Two-component sensor histidine kinase"/>
    <property type="match status" value="1"/>
</dbReference>
<keyword evidence="7 14" id="KW-0418">Kinase</keyword>
<dbReference type="SMART" id="SM00304">
    <property type="entry name" value="HAMP"/>
    <property type="match status" value="1"/>
</dbReference>
<evidence type="ECO:0000256" key="1">
    <source>
        <dbReference type="ARBA" id="ARBA00000085"/>
    </source>
</evidence>
<dbReference type="Gene3D" id="1.10.287.130">
    <property type="match status" value="1"/>
</dbReference>
<dbReference type="SMART" id="SM00387">
    <property type="entry name" value="HATPase_c"/>
    <property type="match status" value="1"/>
</dbReference>
<dbReference type="AlphaFoldDB" id="A0A5B8UJ15"/>
<evidence type="ECO:0000256" key="7">
    <source>
        <dbReference type="ARBA" id="ARBA00022777"/>
    </source>
</evidence>
<sequence length="463" mass="51826">MPVRLRITLIFSGLVFVILLLVCSGIYYFSYKARISAIKTRLINRAITTARLLSQHEIFDRNLMQRIDSSTTLAITNKVVQAYDNENRRIYRYSDAPNDTLTISDVQLDEARTNGSAFFESGEKEAVAYSYADNQTSMVMAVAGEDVEGRNNLDSLLRILIVSFLVGNILVLISGYFFSNGLLLPIKKISEDVAEISAQNLARRIKAGNTKDEWHQLSVTLNELLNRLQDSFEMQRRFIANASHELSTPLTAISSQLEVALQRERAAEEYRSVMQSTYQDVQHLNKLTQTLLEFAKASGNAGGLEIDLVRIDEVLMNLPAAVSKTNTAYSVLLEFDAPPENEESLLVFGNEELLMTALKNIVVNACKYSDDHRAVVTLRVSEANCFVYVKDNGPGIADAEREKIFQPFYRIEDNRFAGGFGLGLPLAQRIIKIHKGAIEIESDQEKGTVVTVQLPLAKTLQRL</sequence>
<dbReference type="InterPro" id="IPR003660">
    <property type="entry name" value="HAMP_dom"/>
</dbReference>
<dbReference type="EC" id="2.7.13.3" evidence="3"/>
<keyword evidence="8 11" id="KW-1133">Transmembrane helix</keyword>
<feature type="domain" description="Histidine kinase" evidence="12">
    <location>
        <begin position="241"/>
        <end position="458"/>
    </location>
</feature>
<dbReference type="PROSITE" id="PS50109">
    <property type="entry name" value="HIS_KIN"/>
    <property type="match status" value="1"/>
</dbReference>
<dbReference type="InterPro" id="IPR050428">
    <property type="entry name" value="TCS_sensor_his_kinase"/>
</dbReference>
<keyword evidence="9" id="KW-0902">Two-component regulatory system</keyword>
<comment type="subcellular location">
    <subcellularLocation>
        <location evidence="2">Membrane</location>
    </subcellularLocation>
</comment>
<dbReference type="Pfam" id="PF00512">
    <property type="entry name" value="HisKA"/>
    <property type="match status" value="1"/>
</dbReference>
<dbReference type="InterPro" id="IPR005467">
    <property type="entry name" value="His_kinase_dom"/>
</dbReference>
<dbReference type="SUPFAM" id="SSF47384">
    <property type="entry name" value="Homodimeric domain of signal transducing histidine kinase"/>
    <property type="match status" value="1"/>
</dbReference>
<comment type="catalytic activity">
    <reaction evidence="1">
        <text>ATP + protein L-histidine = ADP + protein N-phospho-L-histidine.</text>
        <dbReference type="EC" id="2.7.13.3"/>
    </reaction>
</comment>
<evidence type="ECO:0000256" key="9">
    <source>
        <dbReference type="ARBA" id="ARBA00023012"/>
    </source>
</evidence>
<accession>A0A5B8UJ15</accession>
<evidence type="ECO:0000256" key="4">
    <source>
        <dbReference type="ARBA" id="ARBA00022553"/>
    </source>
</evidence>
<feature type="transmembrane region" description="Helical" evidence="11">
    <location>
        <begin position="6"/>
        <end position="29"/>
    </location>
</feature>
<feature type="transmembrane region" description="Helical" evidence="11">
    <location>
        <begin position="156"/>
        <end position="178"/>
    </location>
</feature>
<gene>
    <name evidence="14" type="ORF">FSB75_09675</name>
</gene>
<dbReference type="PROSITE" id="PS50885">
    <property type="entry name" value="HAMP"/>
    <property type="match status" value="1"/>
</dbReference>
<dbReference type="PANTHER" id="PTHR45436">
    <property type="entry name" value="SENSOR HISTIDINE KINASE YKOH"/>
    <property type="match status" value="1"/>
</dbReference>
<dbReference type="InterPro" id="IPR003594">
    <property type="entry name" value="HATPase_dom"/>
</dbReference>
<keyword evidence="10 11" id="KW-0472">Membrane</keyword>
<evidence type="ECO:0000256" key="11">
    <source>
        <dbReference type="SAM" id="Phobius"/>
    </source>
</evidence>
<dbReference type="Gene3D" id="6.10.340.10">
    <property type="match status" value="1"/>
</dbReference>
<evidence type="ECO:0000259" key="13">
    <source>
        <dbReference type="PROSITE" id="PS50885"/>
    </source>
</evidence>
<keyword evidence="5" id="KW-0808">Transferase</keyword>
<dbReference type="EMBL" id="CP042433">
    <property type="protein sequence ID" value="QEC56149.1"/>
    <property type="molecule type" value="Genomic_DNA"/>
</dbReference>
<dbReference type="GO" id="GO:0005886">
    <property type="term" value="C:plasma membrane"/>
    <property type="evidence" value="ECO:0007669"/>
    <property type="project" value="TreeGrafter"/>
</dbReference>
<organism evidence="14 15">
    <name type="scientific">Flavisolibacter ginsenosidimutans</name>
    <dbReference type="NCBI Taxonomy" id="661481"/>
    <lineage>
        <taxon>Bacteria</taxon>
        <taxon>Pseudomonadati</taxon>
        <taxon>Bacteroidota</taxon>
        <taxon>Chitinophagia</taxon>
        <taxon>Chitinophagales</taxon>
        <taxon>Chitinophagaceae</taxon>
        <taxon>Flavisolibacter</taxon>
    </lineage>
</organism>
<protein>
    <recommendedName>
        <fullName evidence="3">histidine kinase</fullName>
        <ecNumber evidence="3">2.7.13.3</ecNumber>
    </recommendedName>
</protein>
<dbReference type="Proteomes" id="UP000321204">
    <property type="component" value="Chromosome"/>
</dbReference>